<dbReference type="EMBL" id="CP086358">
    <property type="protein sequence ID" value="UNI19423.1"/>
    <property type="molecule type" value="Genomic_DNA"/>
</dbReference>
<name>A0A9Q8QGT9_9HYPO</name>
<protein>
    <submittedName>
        <fullName evidence="1">Uncharacterized protein</fullName>
    </submittedName>
</protein>
<gene>
    <name evidence="1" type="ORF">JDV02_005607</name>
</gene>
<evidence type="ECO:0000313" key="2">
    <source>
        <dbReference type="Proteomes" id="UP000829364"/>
    </source>
</evidence>
<dbReference type="GeneID" id="72067556"/>
<organism evidence="1 2">
    <name type="scientific">Purpureocillium takamizusanense</name>
    <dbReference type="NCBI Taxonomy" id="2060973"/>
    <lineage>
        <taxon>Eukaryota</taxon>
        <taxon>Fungi</taxon>
        <taxon>Dikarya</taxon>
        <taxon>Ascomycota</taxon>
        <taxon>Pezizomycotina</taxon>
        <taxon>Sordariomycetes</taxon>
        <taxon>Hypocreomycetidae</taxon>
        <taxon>Hypocreales</taxon>
        <taxon>Ophiocordycipitaceae</taxon>
        <taxon>Purpureocillium</taxon>
    </lineage>
</organism>
<accession>A0A9Q8QGT9</accession>
<keyword evidence="2" id="KW-1185">Reference proteome</keyword>
<sequence>MSVVTPHSGQGGQSGNAVDRWMSLGGEILITGTCTVSIQQCHIDFDEYGIAMGYLQEHLTSLGISTQYDVACNKGKPCLRDGDWCSWRSHPPQNADCQTDKKELLLHVIEKTPGGDGTVVTGNVHGVPVTAKKLGEGDWVYNIGKTAYPVDLDCIRTP</sequence>
<proteinExistence type="predicted"/>
<dbReference type="AlphaFoldDB" id="A0A9Q8QGT9"/>
<dbReference type="KEGG" id="ptkz:JDV02_005607"/>
<reference evidence="1" key="1">
    <citation type="submission" date="2021-11" db="EMBL/GenBank/DDBJ databases">
        <title>Purpureocillium_takamizusanense_genome.</title>
        <authorList>
            <person name="Nguyen N.-H."/>
        </authorList>
    </citation>
    <scope>NUCLEOTIDE SEQUENCE</scope>
    <source>
        <strain evidence="1">PT3</strain>
    </source>
</reference>
<dbReference type="RefSeq" id="XP_047842904.1">
    <property type="nucleotide sequence ID" value="XM_047986920.1"/>
</dbReference>
<evidence type="ECO:0000313" key="1">
    <source>
        <dbReference type="EMBL" id="UNI19423.1"/>
    </source>
</evidence>
<dbReference type="Proteomes" id="UP000829364">
    <property type="component" value="Chromosome 5"/>
</dbReference>